<dbReference type="Proteomes" id="UP000017836">
    <property type="component" value="Unassembled WGS sequence"/>
</dbReference>
<dbReference type="HOGENOM" id="CLU_2187439_0_0_1"/>
<dbReference type="Gramene" id="ERN05716">
    <property type="protein sequence ID" value="ERN05716"/>
    <property type="gene ID" value="AMTR_s00006p00239820"/>
</dbReference>
<protein>
    <submittedName>
        <fullName evidence="1">Uncharacterized protein</fullName>
    </submittedName>
</protein>
<gene>
    <name evidence="1" type="ORF">AMTR_s00006p00239820</name>
</gene>
<evidence type="ECO:0000313" key="2">
    <source>
        <dbReference type="Proteomes" id="UP000017836"/>
    </source>
</evidence>
<evidence type="ECO:0000313" key="1">
    <source>
        <dbReference type="EMBL" id="ERN05716.1"/>
    </source>
</evidence>
<dbReference type="AlphaFoldDB" id="W1PDM7"/>
<organism evidence="1 2">
    <name type="scientific">Amborella trichopoda</name>
    <dbReference type="NCBI Taxonomy" id="13333"/>
    <lineage>
        <taxon>Eukaryota</taxon>
        <taxon>Viridiplantae</taxon>
        <taxon>Streptophyta</taxon>
        <taxon>Embryophyta</taxon>
        <taxon>Tracheophyta</taxon>
        <taxon>Spermatophyta</taxon>
        <taxon>Magnoliopsida</taxon>
        <taxon>Amborellales</taxon>
        <taxon>Amborellaceae</taxon>
        <taxon>Amborella</taxon>
    </lineage>
</organism>
<sequence length="109" mass="12200">MRLRFIAGGIEEIIEGKSVPTKKKKKLYDHLYVDLRRVSDIKLLITNLLSKLHDVLLACGDMPSYVRVNPPTIGWVAMKDSSTMNAISYEWLGFPLSIFVGGPLPDLAI</sequence>
<keyword evidence="2" id="KW-1185">Reference proteome</keyword>
<name>W1PDM7_AMBTC</name>
<dbReference type="EMBL" id="KI393980">
    <property type="protein sequence ID" value="ERN05716.1"/>
    <property type="molecule type" value="Genomic_DNA"/>
</dbReference>
<accession>W1PDM7</accession>
<reference evidence="2" key="1">
    <citation type="journal article" date="2013" name="Science">
        <title>The Amborella genome and the evolution of flowering plants.</title>
        <authorList>
            <consortium name="Amborella Genome Project"/>
        </authorList>
    </citation>
    <scope>NUCLEOTIDE SEQUENCE [LARGE SCALE GENOMIC DNA]</scope>
</reference>
<proteinExistence type="predicted"/>